<sequence length="240" mass="24691">MVRIPSLSRGNATARDENRDGRIDAHDARTGVDGTPATGTVDGDTRTDTPTTTRVDGDTRTGDADGRTGTVDRGRDGAAGLTPGRARGAVVERDRGTPPAPPATETERRADRDGAEGTTEARRQPEVVAPAGPRPRASIFATLSLIVGVAAAGFVLTGTLAGYGIALGGIALLLAIGGISATARRHVAGRSDALIGLILGLGAIVAGVLAMTGDLGWPSTDGDTVQRFREWLDSQFVDRF</sequence>
<keyword evidence="2" id="KW-0812">Transmembrane</keyword>
<dbReference type="Proteomes" id="UP001332243">
    <property type="component" value="Unassembled WGS sequence"/>
</dbReference>
<evidence type="ECO:0000256" key="2">
    <source>
        <dbReference type="SAM" id="Phobius"/>
    </source>
</evidence>
<comment type="caution">
    <text evidence="3">The sequence shown here is derived from an EMBL/GenBank/DDBJ whole genome shotgun (WGS) entry which is preliminary data.</text>
</comment>
<organism evidence="3 4">
    <name type="scientific">Plantactinospora sonchi</name>
    <dbReference type="NCBI Taxonomy" id="1544735"/>
    <lineage>
        <taxon>Bacteria</taxon>
        <taxon>Bacillati</taxon>
        <taxon>Actinomycetota</taxon>
        <taxon>Actinomycetes</taxon>
        <taxon>Micromonosporales</taxon>
        <taxon>Micromonosporaceae</taxon>
        <taxon>Plantactinospora</taxon>
    </lineage>
</organism>
<dbReference type="EMBL" id="JAZGQK010000001">
    <property type="protein sequence ID" value="MEE6257180.1"/>
    <property type="molecule type" value="Genomic_DNA"/>
</dbReference>
<accession>A0ABU7RL26</accession>
<feature type="compositionally biased region" description="Basic and acidic residues" evidence="1">
    <location>
        <begin position="105"/>
        <end position="125"/>
    </location>
</feature>
<name>A0ABU7RL26_9ACTN</name>
<evidence type="ECO:0000313" key="4">
    <source>
        <dbReference type="Proteomes" id="UP001332243"/>
    </source>
</evidence>
<dbReference type="RefSeq" id="WP_331212265.1">
    <property type="nucleotide sequence ID" value="NZ_JAZGQK010000001.1"/>
</dbReference>
<keyword evidence="2" id="KW-1133">Transmembrane helix</keyword>
<feature type="compositionally biased region" description="Low complexity" evidence="1">
    <location>
        <begin position="37"/>
        <end position="54"/>
    </location>
</feature>
<reference evidence="3 4" key="1">
    <citation type="submission" date="2024-01" db="EMBL/GenBank/DDBJ databases">
        <title>Genome insights into Plantactinospora sonchi sp. nov.</title>
        <authorList>
            <person name="Wang L."/>
        </authorList>
    </citation>
    <scope>NUCLEOTIDE SEQUENCE [LARGE SCALE GENOMIC DNA]</scope>
    <source>
        <strain evidence="3 4">NEAU-QY2</strain>
    </source>
</reference>
<feature type="region of interest" description="Disordered" evidence="1">
    <location>
        <begin position="1"/>
        <end position="132"/>
    </location>
</feature>
<protein>
    <submittedName>
        <fullName evidence="3">Thrombospondin</fullName>
    </submittedName>
</protein>
<keyword evidence="2" id="KW-0472">Membrane</keyword>
<feature type="transmembrane region" description="Helical" evidence="2">
    <location>
        <begin position="137"/>
        <end position="156"/>
    </location>
</feature>
<gene>
    <name evidence="3" type="ORF">V1633_01590</name>
</gene>
<feature type="compositionally biased region" description="Basic and acidic residues" evidence="1">
    <location>
        <begin position="14"/>
        <end position="30"/>
    </location>
</feature>
<proteinExistence type="predicted"/>
<evidence type="ECO:0000256" key="1">
    <source>
        <dbReference type="SAM" id="MobiDB-lite"/>
    </source>
</evidence>
<feature type="transmembrane region" description="Helical" evidence="2">
    <location>
        <begin position="162"/>
        <end position="181"/>
    </location>
</feature>
<keyword evidence="4" id="KW-1185">Reference proteome</keyword>
<feature type="transmembrane region" description="Helical" evidence="2">
    <location>
        <begin position="193"/>
        <end position="212"/>
    </location>
</feature>
<evidence type="ECO:0000313" key="3">
    <source>
        <dbReference type="EMBL" id="MEE6257180.1"/>
    </source>
</evidence>
<feature type="compositionally biased region" description="Basic and acidic residues" evidence="1">
    <location>
        <begin position="55"/>
        <end position="76"/>
    </location>
</feature>